<proteinExistence type="predicted"/>
<name>F4Q0Q0_CACFS</name>
<dbReference type="Proteomes" id="UP000007797">
    <property type="component" value="Unassembled WGS sequence"/>
</dbReference>
<reference evidence="3" key="1">
    <citation type="journal article" date="2011" name="Genome Res.">
        <title>Phylogeny-wide analysis of social amoeba genomes highlights ancient origins for complex intercellular communication.</title>
        <authorList>
            <person name="Heidel A.J."/>
            <person name="Lawal H.M."/>
            <person name="Felder M."/>
            <person name="Schilde C."/>
            <person name="Helps N.R."/>
            <person name="Tunggal B."/>
            <person name="Rivero F."/>
            <person name="John U."/>
            <person name="Schleicher M."/>
            <person name="Eichinger L."/>
            <person name="Platzer M."/>
            <person name="Noegel A.A."/>
            <person name="Schaap P."/>
            <person name="Gloeckner G."/>
        </authorList>
    </citation>
    <scope>NUCLEOTIDE SEQUENCE [LARGE SCALE GENOMIC DNA]</scope>
    <source>
        <strain evidence="3">SH3</strain>
    </source>
</reference>
<evidence type="ECO:0000313" key="2">
    <source>
        <dbReference type="EMBL" id="EGG18401.1"/>
    </source>
</evidence>
<sequence length="187" mass="21265">MDTDSWKDKEPKDWNFVDVYSWQEQFRKGYSLKAVFDFEYNENPLPDGEQLAGFSPPVAFYGSPANSIHSTSSSDGSTKTPQSKLPKTDEDYSFYDSLPAPTWDYIPESSNLDTTVKSVFRFLYLRKKIYSHVNLIIQSELEQIIQYVHQYSNAVTTQSSNDIKENISASLLNLPGACLPLGYITCI</sequence>
<dbReference type="EMBL" id="GL883018">
    <property type="protein sequence ID" value="EGG18401.1"/>
    <property type="molecule type" value="Genomic_DNA"/>
</dbReference>
<dbReference type="GeneID" id="14870331"/>
<evidence type="ECO:0000313" key="3">
    <source>
        <dbReference type="Proteomes" id="UP000007797"/>
    </source>
</evidence>
<keyword evidence="3" id="KW-1185">Reference proteome</keyword>
<dbReference type="KEGG" id="dfa:DFA_03895"/>
<organism evidence="2 3">
    <name type="scientific">Cavenderia fasciculata</name>
    <name type="common">Slime mold</name>
    <name type="synonym">Dictyostelium fasciculatum</name>
    <dbReference type="NCBI Taxonomy" id="261658"/>
    <lineage>
        <taxon>Eukaryota</taxon>
        <taxon>Amoebozoa</taxon>
        <taxon>Evosea</taxon>
        <taxon>Eumycetozoa</taxon>
        <taxon>Dictyostelia</taxon>
        <taxon>Acytosteliales</taxon>
        <taxon>Cavenderiaceae</taxon>
        <taxon>Cavenderia</taxon>
    </lineage>
</organism>
<dbReference type="RefSeq" id="XP_004366305.1">
    <property type="nucleotide sequence ID" value="XM_004366248.1"/>
</dbReference>
<gene>
    <name evidence="2" type="ORF">DFA_03895</name>
</gene>
<evidence type="ECO:0000256" key="1">
    <source>
        <dbReference type="SAM" id="MobiDB-lite"/>
    </source>
</evidence>
<feature type="region of interest" description="Disordered" evidence="1">
    <location>
        <begin position="67"/>
        <end position="91"/>
    </location>
</feature>
<accession>F4Q0Q0</accession>
<protein>
    <submittedName>
        <fullName evidence="2">Uncharacterized protein</fullName>
    </submittedName>
</protein>
<dbReference type="AlphaFoldDB" id="F4Q0Q0"/>
<feature type="compositionally biased region" description="Low complexity" evidence="1">
    <location>
        <begin position="67"/>
        <end position="80"/>
    </location>
</feature>